<dbReference type="Gene3D" id="3.40.50.12780">
    <property type="entry name" value="N-terminal domain of ligase-like"/>
    <property type="match status" value="1"/>
</dbReference>
<gene>
    <name evidence="5" type="ORF">VF724_00025</name>
</gene>
<dbReference type="Proteomes" id="UP001310386">
    <property type="component" value="Unassembled WGS sequence"/>
</dbReference>
<evidence type="ECO:0000256" key="1">
    <source>
        <dbReference type="ARBA" id="ARBA00006432"/>
    </source>
</evidence>
<comment type="similarity">
    <text evidence="1">Belongs to the ATP-dependent AMP-binding enzyme family.</text>
</comment>
<dbReference type="PROSITE" id="PS00455">
    <property type="entry name" value="AMP_BINDING"/>
    <property type="match status" value="1"/>
</dbReference>
<dbReference type="InterPro" id="IPR025110">
    <property type="entry name" value="AMP-bd_C"/>
</dbReference>
<keyword evidence="2" id="KW-0436">Ligase</keyword>
<dbReference type="PANTHER" id="PTHR43201:SF5">
    <property type="entry name" value="MEDIUM-CHAIN ACYL-COA LIGASE ACSF2, MITOCHONDRIAL"/>
    <property type="match status" value="1"/>
</dbReference>
<dbReference type="EMBL" id="JAYJLD010000001">
    <property type="protein sequence ID" value="MEB3100053.1"/>
    <property type="molecule type" value="Genomic_DNA"/>
</dbReference>
<keyword evidence="6" id="KW-1185">Reference proteome</keyword>
<dbReference type="InterPro" id="IPR042099">
    <property type="entry name" value="ANL_N_sf"/>
</dbReference>
<dbReference type="SUPFAM" id="SSF56801">
    <property type="entry name" value="Acetyl-CoA synthetase-like"/>
    <property type="match status" value="1"/>
</dbReference>
<dbReference type="InterPro" id="IPR000873">
    <property type="entry name" value="AMP-dep_synth/lig_dom"/>
</dbReference>
<evidence type="ECO:0000256" key="2">
    <source>
        <dbReference type="ARBA" id="ARBA00022598"/>
    </source>
</evidence>
<dbReference type="InterPro" id="IPR045851">
    <property type="entry name" value="AMP-bd_C_sf"/>
</dbReference>
<dbReference type="Pfam" id="PF13193">
    <property type="entry name" value="AMP-binding_C"/>
    <property type="match status" value="1"/>
</dbReference>
<comment type="caution">
    <text evidence="5">The sequence shown here is derived from an EMBL/GenBank/DDBJ whole genome shotgun (WGS) entry which is preliminary data.</text>
</comment>
<evidence type="ECO:0000313" key="5">
    <source>
        <dbReference type="EMBL" id="MEB3100053.1"/>
    </source>
</evidence>
<organism evidence="5 6">
    <name type="scientific">Ferviditalea candida</name>
    <dbReference type="NCBI Taxonomy" id="3108399"/>
    <lineage>
        <taxon>Bacteria</taxon>
        <taxon>Bacillati</taxon>
        <taxon>Bacillota</taxon>
        <taxon>Bacilli</taxon>
        <taxon>Bacillales</taxon>
        <taxon>Paenibacillaceae</taxon>
        <taxon>Ferviditalea</taxon>
    </lineage>
</organism>
<accession>A0ABU5ZCW1</accession>
<proteinExistence type="inferred from homology"/>
<evidence type="ECO:0000259" key="4">
    <source>
        <dbReference type="Pfam" id="PF13193"/>
    </source>
</evidence>
<dbReference type="PANTHER" id="PTHR43201">
    <property type="entry name" value="ACYL-COA SYNTHETASE"/>
    <property type="match status" value="1"/>
</dbReference>
<feature type="domain" description="AMP-dependent synthetase/ligase" evidence="3">
    <location>
        <begin position="17"/>
        <end position="386"/>
    </location>
</feature>
<dbReference type="Pfam" id="PF00501">
    <property type="entry name" value="AMP-binding"/>
    <property type="match status" value="1"/>
</dbReference>
<sequence>MTMTFESESKTISEVLFESVQKYADKIAVIDKDKELTFLDLDRLSLRLAKHLIHMGIRKGDVVALQLPNIWPYIVSFLAVSRIGAIVLPLNLTYRKKELTFMLNHSEAKAAVVAGEWRGFNHMDMMKDLKGLAPSFRHVIACGIGISGADHVFSELLTYDPPGVSMEDIQKNTPALDDMVAIMFTSGTESDPKAVLHSYRTFIPSHMLSGREYQISSDEVILSLTPLAHMFALPVIISAIRNGAKQVMLDLYKPETFIQLLEDRQITFLIAAPAQLIDILSLVKDKASPRSKLRMVLTGGTKIPAKMVEEFRAKFNCVIAAQWGMTEVGAGAYTRPDDPAHLAVETIGRACPFGEIRIFSEDQKELPLGEVGQIGFRGPSLFIEYYKNPRATREALTEGGYFLTGDLGWLDEQGYLHFMGRQKDIINRGGLKVHTAEIEEALMMHSKIRQAAVVSVEDERLGERGLAFVSLRENNQTFTMDEMVKFLQDLGMAKYKIPEFLEVRDELPTTPSGKVRKGDLRNKIQRHD</sequence>
<reference evidence="5" key="1">
    <citation type="submission" date="2023-12" db="EMBL/GenBank/DDBJ databases">
        <title>Fervidustalea candida gen. nov., sp. nov., a novel member of the family Paenibacillaceae isolated from a geothermal area.</title>
        <authorList>
            <person name="Li W.-J."/>
            <person name="Jiao J.-Y."/>
            <person name="Chen Y."/>
        </authorList>
    </citation>
    <scope>NUCLEOTIDE SEQUENCE</scope>
    <source>
        <strain evidence="5">SYSU GA230002</strain>
    </source>
</reference>
<dbReference type="InterPro" id="IPR020845">
    <property type="entry name" value="AMP-binding_CS"/>
</dbReference>
<evidence type="ECO:0000313" key="6">
    <source>
        <dbReference type="Proteomes" id="UP001310386"/>
    </source>
</evidence>
<evidence type="ECO:0000259" key="3">
    <source>
        <dbReference type="Pfam" id="PF00501"/>
    </source>
</evidence>
<dbReference type="Gene3D" id="3.30.300.30">
    <property type="match status" value="1"/>
</dbReference>
<feature type="domain" description="AMP-binding enzyme C-terminal" evidence="4">
    <location>
        <begin position="437"/>
        <end position="514"/>
    </location>
</feature>
<name>A0ABU5ZCW1_9BACL</name>
<dbReference type="RefSeq" id="WP_371752168.1">
    <property type="nucleotide sequence ID" value="NZ_JAYJLD010000001.1"/>
</dbReference>
<protein>
    <submittedName>
        <fullName evidence="5">AMP-binding protein</fullName>
    </submittedName>
</protein>